<keyword evidence="3" id="KW-0288">FMN</keyword>
<dbReference type="Proteomes" id="UP000192333">
    <property type="component" value="Chromosome I"/>
</dbReference>
<dbReference type="AlphaFoldDB" id="A0A1W2GZ17"/>
<dbReference type="Pfam" id="PF12766">
    <property type="entry name" value="Pyridox_oxase_2"/>
    <property type="match status" value="1"/>
</dbReference>
<name>A0A1W2GZ17_9BACT</name>
<dbReference type="PANTHER" id="PTHR10851:SF3">
    <property type="entry name" value="PYRIDOXINE_PYRIDOXAMINE 5'-PHOSPHATE OXIDASE 2"/>
    <property type="match status" value="1"/>
</dbReference>
<dbReference type="InterPro" id="IPR024624">
    <property type="entry name" value="Pyridox_Oxase_Alr4036_FMN-bd"/>
</dbReference>
<proteinExistence type="predicted"/>
<organism evidence="6 7">
    <name type="scientific">Aquiflexum balticum DSM 16537</name>
    <dbReference type="NCBI Taxonomy" id="758820"/>
    <lineage>
        <taxon>Bacteria</taxon>
        <taxon>Pseudomonadati</taxon>
        <taxon>Bacteroidota</taxon>
        <taxon>Cytophagia</taxon>
        <taxon>Cytophagales</taxon>
        <taxon>Cyclobacteriaceae</taxon>
        <taxon>Aquiflexum</taxon>
    </lineage>
</organism>
<dbReference type="STRING" id="758820.SAMN00777080_0393"/>
<dbReference type="GO" id="GO:0004733">
    <property type="term" value="F:pyridoxamine phosphate oxidase activity"/>
    <property type="evidence" value="ECO:0007669"/>
    <property type="project" value="InterPro"/>
</dbReference>
<dbReference type="GO" id="GO:0010181">
    <property type="term" value="F:FMN binding"/>
    <property type="evidence" value="ECO:0007669"/>
    <property type="project" value="InterPro"/>
</dbReference>
<protein>
    <submittedName>
        <fullName evidence="6">Pyridoxine/pyridoxamine 5'-phosphate oxidase</fullName>
    </submittedName>
</protein>
<dbReference type="SUPFAM" id="SSF50475">
    <property type="entry name" value="FMN-binding split barrel"/>
    <property type="match status" value="1"/>
</dbReference>
<sequence>MMLFSAEDPLEDIFRIVKNELQRGALDPIHPFRFLSLASHTDSDIDVRYVVLRKLDEEMNLFFFTDYRSTKVRQLKNKPDAALLFYHPGERVQVRIKGKIEIYHQNDISRSFWSTIQGDAQKAYNAITPPGEIIPDPRTAYNWPTEMDDRFFCLIKVIPIHIEALQIHGLNHIRVVFQKKKDNWEMDWLAP</sequence>
<comment type="cofactor">
    <cofactor evidence="1">
        <name>FMN</name>
        <dbReference type="ChEBI" id="CHEBI:58210"/>
    </cofactor>
</comment>
<dbReference type="PANTHER" id="PTHR10851">
    <property type="entry name" value="PYRIDOXINE-5-PHOSPHATE OXIDASE"/>
    <property type="match status" value="1"/>
</dbReference>
<keyword evidence="7" id="KW-1185">Reference proteome</keyword>
<evidence type="ECO:0000256" key="4">
    <source>
        <dbReference type="ARBA" id="ARBA00023002"/>
    </source>
</evidence>
<evidence type="ECO:0000256" key="2">
    <source>
        <dbReference type="ARBA" id="ARBA00022630"/>
    </source>
</evidence>
<dbReference type="GO" id="GO:0008615">
    <property type="term" value="P:pyridoxine biosynthetic process"/>
    <property type="evidence" value="ECO:0007669"/>
    <property type="project" value="InterPro"/>
</dbReference>
<reference evidence="7" key="1">
    <citation type="submission" date="2017-04" db="EMBL/GenBank/DDBJ databases">
        <authorList>
            <person name="Varghese N."/>
            <person name="Submissions S."/>
        </authorList>
    </citation>
    <scope>NUCLEOTIDE SEQUENCE [LARGE SCALE GENOMIC DNA]</scope>
    <source>
        <strain evidence="7">DSM 16537</strain>
    </source>
</reference>
<gene>
    <name evidence="6" type="ORF">SAMN00777080_0393</name>
</gene>
<feature type="domain" description="Pyridoxamine 5'-phosphate oxidase Alr4036 family FMN-binding" evidence="5">
    <location>
        <begin position="29"/>
        <end position="103"/>
    </location>
</feature>
<dbReference type="InterPro" id="IPR012349">
    <property type="entry name" value="Split_barrel_FMN-bd"/>
</dbReference>
<evidence type="ECO:0000256" key="1">
    <source>
        <dbReference type="ARBA" id="ARBA00001917"/>
    </source>
</evidence>
<accession>A0A1W2GZ17</accession>
<evidence type="ECO:0000313" key="7">
    <source>
        <dbReference type="Proteomes" id="UP000192333"/>
    </source>
</evidence>
<evidence type="ECO:0000256" key="3">
    <source>
        <dbReference type="ARBA" id="ARBA00022643"/>
    </source>
</evidence>
<evidence type="ECO:0000313" key="6">
    <source>
        <dbReference type="EMBL" id="SMD41859.1"/>
    </source>
</evidence>
<evidence type="ECO:0000259" key="5">
    <source>
        <dbReference type="Pfam" id="PF12766"/>
    </source>
</evidence>
<dbReference type="InterPro" id="IPR000659">
    <property type="entry name" value="Pyridox_Oxase"/>
</dbReference>
<keyword evidence="4" id="KW-0560">Oxidoreductase</keyword>
<keyword evidence="2" id="KW-0285">Flavoprotein</keyword>
<dbReference type="EMBL" id="LT838813">
    <property type="protein sequence ID" value="SMD41859.1"/>
    <property type="molecule type" value="Genomic_DNA"/>
</dbReference>
<dbReference type="Gene3D" id="2.30.110.10">
    <property type="entry name" value="Electron Transport, Fmn-binding Protein, Chain A"/>
    <property type="match status" value="1"/>
</dbReference>